<dbReference type="PANTHER" id="PTHR30055:SF234">
    <property type="entry name" value="HTH-TYPE TRANSCRIPTIONAL REGULATOR BETI"/>
    <property type="match status" value="1"/>
</dbReference>
<evidence type="ECO:0000256" key="3">
    <source>
        <dbReference type="ARBA" id="ARBA00023163"/>
    </source>
</evidence>
<name>A0A1W2DLH3_9FIRM</name>
<feature type="DNA-binding region" description="H-T-H motif" evidence="4">
    <location>
        <begin position="29"/>
        <end position="48"/>
    </location>
</feature>
<keyword evidence="3" id="KW-0804">Transcription</keyword>
<evidence type="ECO:0000259" key="5">
    <source>
        <dbReference type="PROSITE" id="PS50977"/>
    </source>
</evidence>
<evidence type="ECO:0000313" key="7">
    <source>
        <dbReference type="Proteomes" id="UP000192738"/>
    </source>
</evidence>
<dbReference type="EMBL" id="FWXI01000016">
    <property type="protein sequence ID" value="SMC97856.1"/>
    <property type="molecule type" value="Genomic_DNA"/>
</dbReference>
<dbReference type="SUPFAM" id="SSF48498">
    <property type="entry name" value="Tetracyclin repressor-like, C-terminal domain"/>
    <property type="match status" value="1"/>
</dbReference>
<dbReference type="Gene3D" id="1.10.10.60">
    <property type="entry name" value="Homeodomain-like"/>
    <property type="match status" value="1"/>
</dbReference>
<feature type="domain" description="HTH tetR-type" evidence="5">
    <location>
        <begin position="6"/>
        <end position="66"/>
    </location>
</feature>
<dbReference type="SUPFAM" id="SSF46689">
    <property type="entry name" value="Homeodomain-like"/>
    <property type="match status" value="1"/>
</dbReference>
<dbReference type="GO" id="GO:0000976">
    <property type="term" value="F:transcription cis-regulatory region binding"/>
    <property type="evidence" value="ECO:0007669"/>
    <property type="project" value="TreeGrafter"/>
</dbReference>
<dbReference type="InterPro" id="IPR009057">
    <property type="entry name" value="Homeodomain-like_sf"/>
</dbReference>
<dbReference type="Proteomes" id="UP000192738">
    <property type="component" value="Unassembled WGS sequence"/>
</dbReference>
<dbReference type="InterPro" id="IPR013570">
    <property type="entry name" value="Tscrpt_reg_YsiA_C"/>
</dbReference>
<dbReference type="Pfam" id="PF08359">
    <property type="entry name" value="TetR_C_4"/>
    <property type="match status" value="1"/>
</dbReference>
<evidence type="ECO:0000256" key="4">
    <source>
        <dbReference type="PROSITE-ProRule" id="PRU00335"/>
    </source>
</evidence>
<dbReference type="PANTHER" id="PTHR30055">
    <property type="entry name" value="HTH-TYPE TRANSCRIPTIONAL REGULATOR RUTR"/>
    <property type="match status" value="1"/>
</dbReference>
<accession>A0A1W2DLH3</accession>
<dbReference type="InterPro" id="IPR036271">
    <property type="entry name" value="Tet_transcr_reg_TetR-rel_C_sf"/>
</dbReference>
<keyword evidence="2 4" id="KW-0238">DNA-binding</keyword>
<organism evidence="6 7">
    <name type="scientific">Sporomusa malonica</name>
    <dbReference type="NCBI Taxonomy" id="112901"/>
    <lineage>
        <taxon>Bacteria</taxon>
        <taxon>Bacillati</taxon>
        <taxon>Bacillota</taxon>
        <taxon>Negativicutes</taxon>
        <taxon>Selenomonadales</taxon>
        <taxon>Sporomusaceae</taxon>
        <taxon>Sporomusa</taxon>
    </lineage>
</organism>
<dbReference type="AlphaFoldDB" id="A0A1W2DLH3"/>
<reference evidence="6 7" key="1">
    <citation type="submission" date="2017-04" db="EMBL/GenBank/DDBJ databases">
        <authorList>
            <person name="Afonso C.L."/>
            <person name="Miller P.J."/>
            <person name="Scott M.A."/>
            <person name="Spackman E."/>
            <person name="Goraichik I."/>
            <person name="Dimitrov K.M."/>
            <person name="Suarez D.L."/>
            <person name="Swayne D.E."/>
        </authorList>
    </citation>
    <scope>NUCLEOTIDE SEQUENCE [LARGE SCALE GENOMIC DNA]</scope>
    <source>
        <strain evidence="6 7">DSM 5090</strain>
    </source>
</reference>
<dbReference type="Pfam" id="PF00440">
    <property type="entry name" value="TetR_N"/>
    <property type="match status" value="1"/>
</dbReference>
<gene>
    <name evidence="6" type="ORF">SAMN04488500_11677</name>
</gene>
<dbReference type="RefSeq" id="WP_176215562.1">
    <property type="nucleotide sequence ID" value="NZ_CP155572.1"/>
</dbReference>
<proteinExistence type="predicted"/>
<dbReference type="PROSITE" id="PS50977">
    <property type="entry name" value="HTH_TETR_2"/>
    <property type="match status" value="1"/>
</dbReference>
<keyword evidence="7" id="KW-1185">Reference proteome</keyword>
<dbReference type="InterPro" id="IPR001647">
    <property type="entry name" value="HTH_TetR"/>
</dbReference>
<dbReference type="Gene3D" id="1.10.357.10">
    <property type="entry name" value="Tetracycline Repressor, domain 2"/>
    <property type="match status" value="1"/>
</dbReference>
<dbReference type="STRING" id="112901.SAMN04488500_11677"/>
<dbReference type="InterPro" id="IPR050109">
    <property type="entry name" value="HTH-type_TetR-like_transc_reg"/>
</dbReference>
<evidence type="ECO:0000256" key="1">
    <source>
        <dbReference type="ARBA" id="ARBA00023015"/>
    </source>
</evidence>
<dbReference type="PROSITE" id="PS01081">
    <property type="entry name" value="HTH_TETR_1"/>
    <property type="match status" value="1"/>
</dbReference>
<sequence length="199" mass="22836">MAISLLHRKESVVLTAIEIIDDLGIQGLSTKELAKRQEISEGTLFKHFKSKNEIILAVLDHFSKFDLDIFESTLARRAESERAIDMIRFWVDAYATYYENYPAITAVAQLYDVFNYDAVLNSKVKDIYGKRLGYLKQIIEDIQHAGEIKATIDARILVDIIIGSFRTICLTWRMEGRNFSLRDRTLSSLDVIVELLKAK</sequence>
<protein>
    <submittedName>
        <fullName evidence="6">Transcriptional regulator, TetR family</fullName>
    </submittedName>
</protein>
<evidence type="ECO:0000313" key="6">
    <source>
        <dbReference type="EMBL" id="SMC97856.1"/>
    </source>
</evidence>
<dbReference type="PRINTS" id="PR00455">
    <property type="entry name" value="HTHTETR"/>
</dbReference>
<dbReference type="InterPro" id="IPR023772">
    <property type="entry name" value="DNA-bd_HTH_TetR-type_CS"/>
</dbReference>
<keyword evidence="1" id="KW-0805">Transcription regulation</keyword>
<dbReference type="GO" id="GO:0003700">
    <property type="term" value="F:DNA-binding transcription factor activity"/>
    <property type="evidence" value="ECO:0007669"/>
    <property type="project" value="TreeGrafter"/>
</dbReference>
<evidence type="ECO:0000256" key="2">
    <source>
        <dbReference type="ARBA" id="ARBA00023125"/>
    </source>
</evidence>